<keyword evidence="2" id="KW-0677">Repeat</keyword>
<evidence type="ECO:0000256" key="2">
    <source>
        <dbReference type="ARBA" id="ARBA00022737"/>
    </source>
</evidence>
<gene>
    <name evidence="4" type="ORF">PPRIM_AZ9-3.1.T0950135</name>
</gene>
<dbReference type="InterPro" id="IPR019775">
    <property type="entry name" value="WD40_repeat_CS"/>
</dbReference>
<dbReference type="Pfam" id="PF00400">
    <property type="entry name" value="WD40"/>
    <property type="match status" value="3"/>
</dbReference>
<proteinExistence type="predicted"/>
<feature type="repeat" description="WD" evidence="3">
    <location>
        <begin position="35"/>
        <end position="76"/>
    </location>
</feature>
<organism evidence="4 5">
    <name type="scientific">Paramecium primaurelia</name>
    <dbReference type="NCBI Taxonomy" id="5886"/>
    <lineage>
        <taxon>Eukaryota</taxon>
        <taxon>Sar</taxon>
        <taxon>Alveolata</taxon>
        <taxon>Ciliophora</taxon>
        <taxon>Intramacronucleata</taxon>
        <taxon>Oligohymenophorea</taxon>
        <taxon>Peniculida</taxon>
        <taxon>Parameciidae</taxon>
        <taxon>Paramecium</taxon>
    </lineage>
</organism>
<sequence length="195" mass="21571">MSVSFSPDGNTLASGSQDSSICLWDVKTKEQDQKLEGHISIVYQISFSSDRNTLAFVSQDNSICLWDIKTGQQKAKLDGHTSTVLSVCFSPDGKTLASGSWDNSILLWDVQNGKAISSSDKIYKDILAQFKAPLCQNNPSPESNNAPILRISQIPLFQAQGALILKGDFITHEGYDLKQLFKSKRSCFLEDFNQK</sequence>
<dbReference type="OMA" id="FITHEGY"/>
<dbReference type="SMART" id="SM00320">
    <property type="entry name" value="WD40"/>
    <property type="match status" value="3"/>
</dbReference>
<dbReference type="InterPro" id="IPR001680">
    <property type="entry name" value="WD40_rpt"/>
</dbReference>
<evidence type="ECO:0000256" key="3">
    <source>
        <dbReference type="PROSITE-ProRule" id="PRU00221"/>
    </source>
</evidence>
<feature type="repeat" description="WD" evidence="3">
    <location>
        <begin position="77"/>
        <end position="118"/>
    </location>
</feature>
<comment type="caution">
    <text evidence="4">The sequence shown here is derived from an EMBL/GenBank/DDBJ whole genome shotgun (WGS) entry which is preliminary data.</text>
</comment>
<dbReference type="PROSITE" id="PS50294">
    <property type="entry name" value="WD_REPEATS_REGION"/>
    <property type="match status" value="3"/>
</dbReference>
<keyword evidence="1 3" id="KW-0853">WD repeat</keyword>
<name>A0A8S1NWN4_PARPR</name>
<dbReference type="GO" id="GO:1990234">
    <property type="term" value="C:transferase complex"/>
    <property type="evidence" value="ECO:0007669"/>
    <property type="project" value="UniProtKB-ARBA"/>
</dbReference>
<dbReference type="PANTHER" id="PTHR22847">
    <property type="entry name" value="WD40 REPEAT PROTEIN"/>
    <property type="match status" value="1"/>
</dbReference>
<protein>
    <submittedName>
        <fullName evidence="4">Uncharacterized protein</fullName>
    </submittedName>
</protein>
<feature type="repeat" description="WD" evidence="3">
    <location>
        <begin position="1"/>
        <end position="34"/>
    </location>
</feature>
<evidence type="ECO:0000313" key="5">
    <source>
        <dbReference type="Proteomes" id="UP000688137"/>
    </source>
</evidence>
<keyword evidence="5" id="KW-1185">Reference proteome</keyword>
<dbReference type="Proteomes" id="UP000688137">
    <property type="component" value="Unassembled WGS sequence"/>
</dbReference>
<evidence type="ECO:0000256" key="1">
    <source>
        <dbReference type="ARBA" id="ARBA00022574"/>
    </source>
</evidence>
<dbReference type="AlphaFoldDB" id="A0A8S1NWN4"/>
<dbReference type="PROSITE" id="PS00678">
    <property type="entry name" value="WD_REPEATS_1"/>
    <property type="match status" value="2"/>
</dbReference>
<accession>A0A8S1NWN4</accession>
<dbReference type="PROSITE" id="PS50082">
    <property type="entry name" value="WD_REPEATS_2"/>
    <property type="match status" value="3"/>
</dbReference>
<dbReference type="EMBL" id="CAJJDM010000098">
    <property type="protein sequence ID" value="CAD8094356.1"/>
    <property type="molecule type" value="Genomic_DNA"/>
</dbReference>
<reference evidence="4" key="1">
    <citation type="submission" date="2021-01" db="EMBL/GenBank/DDBJ databases">
        <authorList>
            <consortium name="Genoscope - CEA"/>
            <person name="William W."/>
        </authorList>
    </citation>
    <scope>NUCLEOTIDE SEQUENCE</scope>
</reference>
<dbReference type="PANTHER" id="PTHR22847:SF637">
    <property type="entry name" value="WD REPEAT DOMAIN 5B"/>
    <property type="match status" value="1"/>
</dbReference>
<evidence type="ECO:0000313" key="4">
    <source>
        <dbReference type="EMBL" id="CAD8094356.1"/>
    </source>
</evidence>